<accession>A0ABT6PY40</accession>
<evidence type="ECO:0000256" key="5">
    <source>
        <dbReference type="RuleBase" id="RU004456"/>
    </source>
</evidence>
<dbReference type="PROSITE" id="PS51732">
    <property type="entry name" value="ASN_GLN_ASE_3"/>
    <property type="match status" value="1"/>
</dbReference>
<dbReference type="PANTHER" id="PTHR11707">
    <property type="entry name" value="L-ASPARAGINASE"/>
    <property type="match status" value="1"/>
</dbReference>
<sequence>MFSSSVLSATSQHSTDQSPMSHQSKEQANILVLTTGGTIAGQANNDKELGYHAGQTKGEALINSVPALKNEAHIKVETISQIGSQDMSDAILLKLAQRIKQAENDPSINGIVITHGTDTMEETAFFLNEVVSHQKPVILVGAMRPAGYASADGAANLIDAVKVAASPLAKNRPVMVVMNDTIFAARSVQKMNTTNLEAFQAPNAGPIGIVNSEHIRFYSAPLAHNQASFKLPVKAPFPRVDIIYSHVQMDAALIEDALKRGVKGIILAGVGDGNTSTDALRSLQNAAKRGIIIVRSTRVASGFVNRNVEINDDQNNFVVSEDLNPQKSRILLQILLANNIHSTLEIQKIFSTLY</sequence>
<evidence type="ECO:0000256" key="4">
    <source>
        <dbReference type="PROSITE-ProRule" id="PRU10100"/>
    </source>
</evidence>
<dbReference type="InterPro" id="IPR036152">
    <property type="entry name" value="Asp/glu_Ase-like_sf"/>
</dbReference>
<evidence type="ECO:0000313" key="9">
    <source>
        <dbReference type="EMBL" id="MDI2089782.1"/>
    </source>
</evidence>
<dbReference type="InterPro" id="IPR020827">
    <property type="entry name" value="Asparaginase/glutaminase_AS1"/>
</dbReference>
<evidence type="ECO:0000259" key="7">
    <source>
        <dbReference type="Pfam" id="PF00710"/>
    </source>
</evidence>
<keyword evidence="2" id="KW-0378">Hydrolase</keyword>
<dbReference type="PIRSF" id="PIRSF500176">
    <property type="entry name" value="L_ASNase"/>
    <property type="match status" value="1"/>
</dbReference>
<dbReference type="InterPro" id="IPR006034">
    <property type="entry name" value="Asparaginase/glutaminase-like"/>
</dbReference>
<evidence type="ECO:0000256" key="2">
    <source>
        <dbReference type="ARBA" id="ARBA00022801"/>
    </source>
</evidence>
<dbReference type="InterPro" id="IPR027474">
    <property type="entry name" value="L-asparaginase_N"/>
</dbReference>
<dbReference type="PROSITE" id="PS00917">
    <property type="entry name" value="ASN_GLN_ASE_2"/>
    <property type="match status" value="1"/>
</dbReference>
<dbReference type="InterPro" id="IPR004550">
    <property type="entry name" value="AsnASE_II"/>
</dbReference>
<evidence type="ECO:0000256" key="1">
    <source>
        <dbReference type="ARBA" id="ARBA00010518"/>
    </source>
</evidence>
<feature type="domain" description="Asparaginase/glutaminase C-terminal" evidence="8">
    <location>
        <begin position="239"/>
        <end position="350"/>
    </location>
</feature>
<keyword evidence="10" id="KW-1185">Reference proteome</keyword>
<dbReference type="RefSeq" id="WP_281446960.1">
    <property type="nucleotide sequence ID" value="NZ_JASBAO010000001.1"/>
</dbReference>
<dbReference type="SUPFAM" id="SSF53774">
    <property type="entry name" value="Glutaminase/Asparaginase"/>
    <property type="match status" value="1"/>
</dbReference>
<feature type="region of interest" description="Disordered" evidence="6">
    <location>
        <begin position="1"/>
        <end position="25"/>
    </location>
</feature>
<dbReference type="PRINTS" id="PR00139">
    <property type="entry name" value="ASNGLNASE"/>
</dbReference>
<evidence type="ECO:0000256" key="6">
    <source>
        <dbReference type="SAM" id="MobiDB-lite"/>
    </source>
</evidence>
<protein>
    <submittedName>
        <fullName evidence="9">Asparaginase</fullName>
    </submittedName>
</protein>
<feature type="active site" evidence="4">
    <location>
        <position position="117"/>
    </location>
</feature>
<feature type="active site" evidence="3">
    <location>
        <position position="38"/>
    </location>
</feature>
<evidence type="ECO:0000259" key="8">
    <source>
        <dbReference type="Pfam" id="PF17763"/>
    </source>
</evidence>
<dbReference type="Gene3D" id="3.40.50.40">
    <property type="match status" value="1"/>
</dbReference>
<dbReference type="Pfam" id="PF00710">
    <property type="entry name" value="Asparaginase"/>
    <property type="match status" value="1"/>
</dbReference>
<dbReference type="InterPro" id="IPR027473">
    <property type="entry name" value="L-asparaginase_C"/>
</dbReference>
<feature type="compositionally biased region" description="Polar residues" evidence="6">
    <location>
        <begin position="1"/>
        <end position="22"/>
    </location>
</feature>
<name>A0ABT6PY40_9PROT</name>
<dbReference type="NCBIfam" id="TIGR00520">
    <property type="entry name" value="asnASE_II"/>
    <property type="match status" value="1"/>
</dbReference>
<dbReference type="InterPro" id="IPR027475">
    <property type="entry name" value="Asparaginase/glutaminase_AS2"/>
</dbReference>
<organism evidence="9 10">
    <name type="scientific">Commensalibacter oyaizuii</name>
    <dbReference type="NCBI Taxonomy" id="3043873"/>
    <lineage>
        <taxon>Bacteria</taxon>
        <taxon>Pseudomonadati</taxon>
        <taxon>Pseudomonadota</taxon>
        <taxon>Alphaproteobacteria</taxon>
        <taxon>Acetobacterales</taxon>
        <taxon>Acetobacteraceae</taxon>
    </lineage>
</organism>
<dbReference type="Pfam" id="PF17763">
    <property type="entry name" value="Asparaginase_C"/>
    <property type="match status" value="1"/>
</dbReference>
<dbReference type="CDD" id="cd08964">
    <property type="entry name" value="L-asparaginase_II"/>
    <property type="match status" value="1"/>
</dbReference>
<evidence type="ECO:0000256" key="3">
    <source>
        <dbReference type="PROSITE-ProRule" id="PRU10099"/>
    </source>
</evidence>
<feature type="domain" description="L-asparaginase N-terminal" evidence="7">
    <location>
        <begin position="29"/>
        <end position="221"/>
    </location>
</feature>
<dbReference type="SMART" id="SM00870">
    <property type="entry name" value="Asparaginase"/>
    <property type="match status" value="1"/>
</dbReference>
<dbReference type="InterPro" id="IPR037152">
    <property type="entry name" value="L-asparaginase_N_sf"/>
</dbReference>
<dbReference type="EMBL" id="JASBAO010000001">
    <property type="protein sequence ID" value="MDI2089782.1"/>
    <property type="molecule type" value="Genomic_DNA"/>
</dbReference>
<dbReference type="PIRSF" id="PIRSF001220">
    <property type="entry name" value="L-ASNase_gatD"/>
    <property type="match status" value="1"/>
</dbReference>
<dbReference type="PANTHER" id="PTHR11707:SF28">
    <property type="entry name" value="60 KDA LYSOPHOSPHOLIPASE"/>
    <property type="match status" value="1"/>
</dbReference>
<comment type="similarity">
    <text evidence="1 5">Belongs to the asparaginase 1 family.</text>
</comment>
<gene>
    <name evidence="9" type="ORF">QJV27_00065</name>
</gene>
<dbReference type="Proteomes" id="UP001431634">
    <property type="component" value="Unassembled WGS sequence"/>
</dbReference>
<dbReference type="PROSITE" id="PS00144">
    <property type="entry name" value="ASN_GLN_ASE_1"/>
    <property type="match status" value="1"/>
</dbReference>
<dbReference type="Gene3D" id="3.40.50.1170">
    <property type="entry name" value="L-asparaginase, N-terminal domain"/>
    <property type="match status" value="1"/>
</dbReference>
<proteinExistence type="inferred from homology"/>
<dbReference type="InterPro" id="IPR040919">
    <property type="entry name" value="Asparaginase_C"/>
</dbReference>
<reference evidence="9" key="1">
    <citation type="submission" date="2023-05" db="EMBL/GenBank/DDBJ databases">
        <title>Whole genome sequence of Commensalibacter sp.</title>
        <authorList>
            <person name="Charoenyingcharoen P."/>
            <person name="Yukphan P."/>
        </authorList>
    </citation>
    <scope>NUCLEOTIDE SEQUENCE</scope>
    <source>
        <strain evidence="9">TBRC 16381</strain>
    </source>
</reference>
<comment type="caution">
    <text evidence="9">The sequence shown here is derived from an EMBL/GenBank/DDBJ whole genome shotgun (WGS) entry which is preliminary data.</text>
</comment>
<evidence type="ECO:0000313" key="10">
    <source>
        <dbReference type="Proteomes" id="UP001431634"/>
    </source>
</evidence>